<protein>
    <submittedName>
        <fullName evidence="2">Uncharacterized protein LOC125177601</fullName>
    </submittedName>
</protein>
<dbReference type="Proteomes" id="UP000694843">
    <property type="component" value="Unplaced"/>
</dbReference>
<dbReference type="AlphaFoldDB" id="A0A979FFU4"/>
<name>A0A979FFU4_HYAAZ</name>
<evidence type="ECO:0000313" key="2">
    <source>
        <dbReference type="RefSeq" id="XP_047735578.1"/>
    </source>
</evidence>
<dbReference type="OrthoDB" id="10065482at2759"/>
<dbReference type="KEGG" id="hazt:125177601"/>
<dbReference type="RefSeq" id="XP_047735578.1">
    <property type="nucleotide sequence ID" value="XM_047879622.1"/>
</dbReference>
<reference evidence="2" key="1">
    <citation type="submission" date="2025-08" db="UniProtKB">
        <authorList>
            <consortium name="RefSeq"/>
        </authorList>
    </citation>
    <scope>IDENTIFICATION</scope>
    <source>
        <tissue evidence="2">Whole organism</tissue>
    </source>
</reference>
<dbReference type="GeneID" id="125177601"/>
<proteinExistence type="predicted"/>
<gene>
    <name evidence="2" type="primary">LOC125177601</name>
</gene>
<evidence type="ECO:0000313" key="1">
    <source>
        <dbReference type="Proteomes" id="UP000694843"/>
    </source>
</evidence>
<sequence>MKQWHSIASSYEELHSAFRTENPSCSDNEELQYQLFGYDFVFDLLCLRDLLSPICALMELVQDMQQPHWKITLLWPKVATFLKNRSSDFRVEDYPSLAACHHSIRPGGSYLNVPLLDGWLVESHKAGGPVKWCTREVEDIQDELVKLAAALHKSFVSRVSKGCGSEATDAASMDAAAVILLLTKPDVDIEIEIHTNSASSRRLVQQAESYEHLELQAPLSRKYLSSYVTTLHEAFKSGLGRDAWLSPPVTGPITSVSETESSASYCKFELLLRVSTPSGDTIDTRLNEKAIYQSLYKDPRLYKRMGYSACRLLDFALHRGGSEAVVETFYSTMRSQQHHGGQNNSTLQRRSKLRWMLPPVGSQACERLLDMAARIYYTGDSSRGVNPHRGPFFKDARAKNYDVSKVVNRRAHLQSRCPFIGCPTGEDNEESDE</sequence>
<keyword evidence="1" id="KW-1185">Reference proteome</keyword>
<organism evidence="1 2">
    <name type="scientific">Hyalella azteca</name>
    <name type="common">Amphipod</name>
    <dbReference type="NCBI Taxonomy" id="294128"/>
    <lineage>
        <taxon>Eukaryota</taxon>
        <taxon>Metazoa</taxon>
        <taxon>Ecdysozoa</taxon>
        <taxon>Arthropoda</taxon>
        <taxon>Crustacea</taxon>
        <taxon>Multicrustacea</taxon>
        <taxon>Malacostraca</taxon>
        <taxon>Eumalacostraca</taxon>
        <taxon>Peracarida</taxon>
        <taxon>Amphipoda</taxon>
        <taxon>Senticaudata</taxon>
        <taxon>Talitrida</taxon>
        <taxon>Talitroidea</taxon>
        <taxon>Hyalellidae</taxon>
        <taxon>Hyalella</taxon>
    </lineage>
</organism>
<accession>A0A979FFU4</accession>